<organism evidence="10 11">
    <name type="scientific">Clostridium tanneri</name>
    <dbReference type="NCBI Taxonomy" id="3037988"/>
    <lineage>
        <taxon>Bacteria</taxon>
        <taxon>Bacillati</taxon>
        <taxon>Bacillota</taxon>
        <taxon>Clostridia</taxon>
        <taxon>Eubacteriales</taxon>
        <taxon>Clostridiaceae</taxon>
        <taxon>Clostridium</taxon>
    </lineage>
</organism>
<dbReference type="InterPro" id="IPR023828">
    <property type="entry name" value="Peptidase_S8_Ser-AS"/>
</dbReference>
<evidence type="ECO:0000256" key="3">
    <source>
        <dbReference type="ARBA" id="ARBA00022525"/>
    </source>
</evidence>
<proteinExistence type="inferred from homology"/>
<evidence type="ECO:0000313" key="10">
    <source>
        <dbReference type="EMBL" id="MDW8800971.1"/>
    </source>
</evidence>
<evidence type="ECO:0000256" key="4">
    <source>
        <dbReference type="ARBA" id="ARBA00022670"/>
    </source>
</evidence>
<dbReference type="InterPro" id="IPR000209">
    <property type="entry name" value="Peptidase_S8/S53_dom"/>
</dbReference>
<evidence type="ECO:0000256" key="6">
    <source>
        <dbReference type="ARBA" id="ARBA00022825"/>
    </source>
</evidence>
<evidence type="ECO:0000313" key="11">
    <source>
        <dbReference type="Proteomes" id="UP001281656"/>
    </source>
</evidence>
<dbReference type="PANTHER" id="PTHR43806:SF11">
    <property type="entry name" value="CEREVISIN-RELATED"/>
    <property type="match status" value="1"/>
</dbReference>
<keyword evidence="5 7" id="KW-0378">Hydrolase</keyword>
<comment type="subcellular location">
    <subcellularLocation>
        <location evidence="1">Secreted</location>
    </subcellularLocation>
</comment>
<dbReference type="PROSITE" id="PS00136">
    <property type="entry name" value="SUBTILASE_ASP"/>
    <property type="match status" value="1"/>
</dbReference>
<dbReference type="InterPro" id="IPR050131">
    <property type="entry name" value="Peptidase_S8_subtilisin-like"/>
</dbReference>
<dbReference type="SUPFAM" id="SSF52743">
    <property type="entry name" value="Subtilisin-like"/>
    <property type="match status" value="1"/>
</dbReference>
<dbReference type="GO" id="GO:0016787">
    <property type="term" value="F:hydrolase activity"/>
    <property type="evidence" value="ECO:0007669"/>
    <property type="project" value="UniProtKB-KW"/>
</dbReference>
<dbReference type="PROSITE" id="PS00137">
    <property type="entry name" value="SUBTILASE_HIS"/>
    <property type="match status" value="1"/>
</dbReference>
<evidence type="ECO:0000256" key="1">
    <source>
        <dbReference type="ARBA" id="ARBA00004613"/>
    </source>
</evidence>
<dbReference type="Pfam" id="PF00082">
    <property type="entry name" value="Peptidase_S8"/>
    <property type="match status" value="1"/>
</dbReference>
<keyword evidence="11" id="KW-1185">Reference proteome</keyword>
<dbReference type="InterPro" id="IPR015500">
    <property type="entry name" value="Peptidase_S8_subtilisin-rel"/>
</dbReference>
<dbReference type="PROSITE" id="PS00138">
    <property type="entry name" value="SUBTILASE_SER"/>
    <property type="match status" value="1"/>
</dbReference>
<keyword evidence="6 7" id="KW-0720">Serine protease</keyword>
<feature type="active site" description="Charge relay system" evidence="7">
    <location>
        <position position="352"/>
    </location>
</feature>
<evidence type="ECO:0000256" key="8">
    <source>
        <dbReference type="RuleBase" id="RU003355"/>
    </source>
</evidence>
<evidence type="ECO:0000259" key="9">
    <source>
        <dbReference type="Pfam" id="PF00082"/>
    </source>
</evidence>
<dbReference type="InterPro" id="IPR036852">
    <property type="entry name" value="Peptidase_S8/S53_dom_sf"/>
</dbReference>
<dbReference type="RefSeq" id="WP_318797636.1">
    <property type="nucleotide sequence ID" value="NZ_JARUJP010000006.1"/>
</dbReference>
<dbReference type="CDD" id="cd07484">
    <property type="entry name" value="Peptidases_S8_Thermitase_like"/>
    <property type="match status" value="1"/>
</dbReference>
<name>A0ABU4JS93_9CLOT</name>
<comment type="caution">
    <text evidence="10">The sequence shown here is derived from an EMBL/GenBank/DDBJ whole genome shotgun (WGS) entry which is preliminary data.</text>
</comment>
<gene>
    <name evidence="10" type="ORF">P8V03_07365</name>
</gene>
<feature type="active site" description="Charge relay system" evidence="7">
    <location>
        <position position="160"/>
    </location>
</feature>
<dbReference type="PANTHER" id="PTHR43806">
    <property type="entry name" value="PEPTIDASE S8"/>
    <property type="match status" value="1"/>
</dbReference>
<dbReference type="InterPro" id="IPR034084">
    <property type="entry name" value="Thermitase-like_dom"/>
</dbReference>
<keyword evidence="4 7" id="KW-0645">Protease</keyword>
<protein>
    <submittedName>
        <fullName evidence="10">S8 family peptidase</fullName>
        <ecNumber evidence="10">3.4.-.-</ecNumber>
    </submittedName>
</protein>
<accession>A0ABU4JS93</accession>
<dbReference type="Proteomes" id="UP001281656">
    <property type="component" value="Unassembled WGS sequence"/>
</dbReference>
<keyword evidence="3" id="KW-0964">Secreted</keyword>
<dbReference type="PRINTS" id="PR00723">
    <property type="entry name" value="SUBTILISIN"/>
</dbReference>
<evidence type="ECO:0000256" key="5">
    <source>
        <dbReference type="ARBA" id="ARBA00022801"/>
    </source>
</evidence>
<feature type="active site" description="Charge relay system" evidence="7">
    <location>
        <position position="195"/>
    </location>
</feature>
<comment type="similarity">
    <text evidence="2 7 8">Belongs to the peptidase S8 family.</text>
</comment>
<feature type="domain" description="Peptidase S8/S53" evidence="9">
    <location>
        <begin position="152"/>
        <end position="400"/>
    </location>
</feature>
<reference evidence="10 11" key="1">
    <citation type="submission" date="2023-04" db="EMBL/GenBank/DDBJ databases">
        <title>Clostridium tannerae sp. nov., isolated from the fecal material of an alpaca.</title>
        <authorList>
            <person name="Miller S."/>
            <person name="Hendry M."/>
            <person name="King J."/>
            <person name="Sankaranarayanan K."/>
            <person name="Lawson P.A."/>
        </authorList>
    </citation>
    <scope>NUCLEOTIDE SEQUENCE [LARGE SCALE GENOMIC DNA]</scope>
    <source>
        <strain evidence="10 11">A1-XYC3</strain>
    </source>
</reference>
<dbReference type="PROSITE" id="PS51892">
    <property type="entry name" value="SUBTILASE"/>
    <property type="match status" value="1"/>
</dbReference>
<dbReference type="Gene3D" id="3.40.50.200">
    <property type="entry name" value="Peptidase S8/S53 domain"/>
    <property type="match status" value="1"/>
</dbReference>
<dbReference type="InterPro" id="IPR023827">
    <property type="entry name" value="Peptidase_S8_Asp-AS"/>
</dbReference>
<evidence type="ECO:0000256" key="7">
    <source>
        <dbReference type="PROSITE-ProRule" id="PRU01240"/>
    </source>
</evidence>
<sequence length="415" mass="44344">MVSRKVLALVSLAVLIVGGNFLTWEPEALNSNGINNTNINKTVQAFYHSGVNTGNIKKDLPSGKNYIDASGRYNNKQDMKRQLRGREIRRVQGQNPVGIVEPIKRTPVNKNSGITDIALNTDSAVNDPGYKYEWAVTLTEANKSWALINQQRQIKVAVVDTGVDYTHNDLKNRVLTDLGYNFIDNNKNVMDDNGHGTHVSGIIAAEANNNEGITGIVGALDVKIIPIKVLDAQGEGEADVVAKGIKYAADNGADIINLSFGTEGESRVIESAIAYAKEKGVFIVVAAGNDNSDADLYTPAGDDKDVYTVSAISQQYKKASFSNYGTSIDAAAPGVKIISTVPNGYAVWDGTSMAAPIVSGISALVKAQNPNLTPDEIAEVLNSTTTDILTTGEDLQSGHGLVNAYKAVNKVKSNF</sequence>
<dbReference type="InterPro" id="IPR022398">
    <property type="entry name" value="Peptidase_S8_His-AS"/>
</dbReference>
<dbReference type="EMBL" id="JARUJP010000006">
    <property type="protein sequence ID" value="MDW8800971.1"/>
    <property type="molecule type" value="Genomic_DNA"/>
</dbReference>
<evidence type="ECO:0000256" key="2">
    <source>
        <dbReference type="ARBA" id="ARBA00011073"/>
    </source>
</evidence>
<dbReference type="EC" id="3.4.-.-" evidence="10"/>